<accession>A0A1V8TEZ8</accession>
<dbReference type="AlphaFoldDB" id="A0A1V8TEZ8"/>
<sequence>MVCPRDATLMHGPMPTQRRINEPADTHSLKQPNLEHHEGCVALEPGSTAAIVESLTSESQSSDRLLTNSKTGKSERYARMSSLVIGAWPVLYGIRARRCAASGAGLPRAAIHGEAERK</sequence>
<name>A0A1V8TEZ8_9PEZI</name>
<dbReference type="Proteomes" id="UP000192596">
    <property type="component" value="Unassembled WGS sequence"/>
</dbReference>
<gene>
    <name evidence="2" type="ORF">B0A48_04300</name>
</gene>
<feature type="compositionally biased region" description="Basic and acidic residues" evidence="1">
    <location>
        <begin position="19"/>
        <end position="30"/>
    </location>
</feature>
<reference evidence="3" key="1">
    <citation type="submission" date="2017-03" db="EMBL/GenBank/DDBJ databases">
        <title>Genomes of endolithic fungi from Antarctica.</title>
        <authorList>
            <person name="Coleine C."/>
            <person name="Masonjones S."/>
            <person name="Stajich J.E."/>
        </authorList>
    </citation>
    <scope>NUCLEOTIDE SEQUENCE [LARGE SCALE GENOMIC DNA]</scope>
    <source>
        <strain evidence="3">CCFEE 5527</strain>
    </source>
</reference>
<feature type="region of interest" description="Disordered" evidence="1">
    <location>
        <begin position="1"/>
        <end position="30"/>
    </location>
</feature>
<proteinExistence type="predicted"/>
<evidence type="ECO:0000313" key="2">
    <source>
        <dbReference type="EMBL" id="OQO09945.1"/>
    </source>
</evidence>
<evidence type="ECO:0000313" key="3">
    <source>
        <dbReference type="Proteomes" id="UP000192596"/>
    </source>
</evidence>
<evidence type="ECO:0000256" key="1">
    <source>
        <dbReference type="SAM" id="MobiDB-lite"/>
    </source>
</evidence>
<dbReference type="InParanoid" id="A0A1V8TEZ8"/>
<dbReference type="EMBL" id="NAJO01000009">
    <property type="protein sequence ID" value="OQO09945.1"/>
    <property type="molecule type" value="Genomic_DNA"/>
</dbReference>
<keyword evidence="3" id="KW-1185">Reference proteome</keyword>
<protein>
    <submittedName>
        <fullName evidence="2">Uncharacterized protein</fullName>
    </submittedName>
</protein>
<comment type="caution">
    <text evidence="2">The sequence shown here is derived from an EMBL/GenBank/DDBJ whole genome shotgun (WGS) entry which is preliminary data.</text>
</comment>
<organism evidence="2 3">
    <name type="scientific">Cryoendolithus antarcticus</name>
    <dbReference type="NCBI Taxonomy" id="1507870"/>
    <lineage>
        <taxon>Eukaryota</taxon>
        <taxon>Fungi</taxon>
        <taxon>Dikarya</taxon>
        <taxon>Ascomycota</taxon>
        <taxon>Pezizomycotina</taxon>
        <taxon>Dothideomycetes</taxon>
        <taxon>Dothideomycetidae</taxon>
        <taxon>Cladosporiales</taxon>
        <taxon>Cladosporiaceae</taxon>
        <taxon>Cryoendolithus</taxon>
    </lineage>
</organism>